<dbReference type="HOGENOM" id="CLU_107714_1_0_1"/>
<dbReference type="InterPro" id="IPR032710">
    <property type="entry name" value="NTF2-like_dom_sf"/>
</dbReference>
<proteinExistence type="predicted"/>
<protein>
    <submittedName>
        <fullName evidence="1">Uncharacterized protein</fullName>
    </submittedName>
</protein>
<dbReference type="RefSeq" id="XP_007739230.1">
    <property type="nucleotide sequence ID" value="XM_007741040.1"/>
</dbReference>
<reference evidence="1 2" key="1">
    <citation type="submission" date="2013-03" db="EMBL/GenBank/DDBJ databases">
        <title>The Genome Sequence of Cladophialophora psammophila CBS 110553.</title>
        <authorList>
            <consortium name="The Broad Institute Genomics Platform"/>
            <person name="Cuomo C."/>
            <person name="de Hoog S."/>
            <person name="Gorbushina A."/>
            <person name="Walker B."/>
            <person name="Young S.K."/>
            <person name="Zeng Q."/>
            <person name="Gargeya S."/>
            <person name="Fitzgerald M."/>
            <person name="Haas B."/>
            <person name="Abouelleil A."/>
            <person name="Allen A.W."/>
            <person name="Alvarado L."/>
            <person name="Arachchi H.M."/>
            <person name="Berlin A.M."/>
            <person name="Chapman S.B."/>
            <person name="Gainer-Dewar J."/>
            <person name="Goldberg J."/>
            <person name="Griggs A."/>
            <person name="Gujja S."/>
            <person name="Hansen M."/>
            <person name="Howarth C."/>
            <person name="Imamovic A."/>
            <person name="Ireland A."/>
            <person name="Larimer J."/>
            <person name="McCowan C."/>
            <person name="Murphy C."/>
            <person name="Pearson M."/>
            <person name="Poon T.W."/>
            <person name="Priest M."/>
            <person name="Roberts A."/>
            <person name="Saif S."/>
            <person name="Shea T."/>
            <person name="Sisk P."/>
            <person name="Sykes S."/>
            <person name="Wortman J."/>
            <person name="Nusbaum C."/>
            <person name="Birren B."/>
        </authorList>
    </citation>
    <scope>NUCLEOTIDE SEQUENCE [LARGE SCALE GENOMIC DNA]</scope>
    <source>
        <strain evidence="1 2">CBS 110553</strain>
    </source>
</reference>
<name>W9X6U2_9EURO</name>
<dbReference type="EMBL" id="AMGX01000001">
    <property type="protein sequence ID" value="EXJ75913.1"/>
    <property type="molecule type" value="Genomic_DNA"/>
</dbReference>
<dbReference type="GeneID" id="19185157"/>
<accession>W9X6U2</accession>
<evidence type="ECO:0000313" key="1">
    <source>
        <dbReference type="EMBL" id="EXJ75913.1"/>
    </source>
</evidence>
<dbReference type="Proteomes" id="UP000019471">
    <property type="component" value="Unassembled WGS sequence"/>
</dbReference>
<dbReference type="Gene3D" id="3.10.450.50">
    <property type="match status" value="1"/>
</dbReference>
<gene>
    <name evidence="1" type="ORF">A1O5_00421</name>
</gene>
<evidence type="ECO:0000313" key="2">
    <source>
        <dbReference type="Proteomes" id="UP000019471"/>
    </source>
</evidence>
<organism evidence="1 2">
    <name type="scientific">Cladophialophora psammophila CBS 110553</name>
    <dbReference type="NCBI Taxonomy" id="1182543"/>
    <lineage>
        <taxon>Eukaryota</taxon>
        <taxon>Fungi</taxon>
        <taxon>Dikarya</taxon>
        <taxon>Ascomycota</taxon>
        <taxon>Pezizomycotina</taxon>
        <taxon>Eurotiomycetes</taxon>
        <taxon>Chaetothyriomycetidae</taxon>
        <taxon>Chaetothyriales</taxon>
        <taxon>Herpotrichiellaceae</taxon>
        <taxon>Cladophialophora</taxon>
    </lineage>
</organism>
<comment type="caution">
    <text evidence="1">The sequence shown here is derived from an EMBL/GenBank/DDBJ whole genome shotgun (WGS) entry which is preliminary data.</text>
</comment>
<keyword evidence="2" id="KW-1185">Reference proteome</keyword>
<dbReference type="OrthoDB" id="3468019at2759"/>
<dbReference type="eggNOG" id="ENOG502SVBV">
    <property type="taxonomic scope" value="Eukaryota"/>
</dbReference>
<sequence>MAHSALASTVWPPTPVSPAVKDLLARLFHLVDQKDDNVGSLLAEEIFTPDARFVSANGVFHGKEEITNSRANAWKVVTFRKHTVDKVYAGAADGTDLVLTGTLETRTKDSGPATTITEFAARAVIDQSAGTTGPRIKEYQAWIGMSTTPAQQ</sequence>
<dbReference type="AlphaFoldDB" id="W9X6U2"/>
<dbReference type="SUPFAM" id="SSF54427">
    <property type="entry name" value="NTF2-like"/>
    <property type="match status" value="1"/>
</dbReference>